<reference evidence="2 3" key="1">
    <citation type="submission" date="2020-05" db="EMBL/GenBank/DDBJ databases">
        <title>Identification and distribution of gene clusters putatively required for synthesis of sphingolipid metabolism inhibitors in phylogenetically diverse species of the filamentous fungus Fusarium.</title>
        <authorList>
            <person name="Kim H.-S."/>
            <person name="Busman M."/>
            <person name="Brown D.W."/>
            <person name="Divon H."/>
            <person name="Uhlig S."/>
            <person name="Proctor R.H."/>
        </authorList>
    </citation>
    <scope>NUCLEOTIDE SEQUENCE [LARGE SCALE GENOMIC DNA]</scope>
    <source>
        <strain evidence="2 3">NRRL 20693</strain>
    </source>
</reference>
<feature type="region of interest" description="Disordered" evidence="1">
    <location>
        <begin position="55"/>
        <end position="217"/>
    </location>
</feature>
<dbReference type="EMBL" id="JAAGWQ010000124">
    <property type="protein sequence ID" value="KAF5665328.1"/>
    <property type="molecule type" value="Genomic_DNA"/>
</dbReference>
<evidence type="ECO:0000313" key="2">
    <source>
        <dbReference type="EMBL" id="KAF5665328.1"/>
    </source>
</evidence>
<proteinExistence type="predicted"/>
<name>A0A8H5WP80_FUSHE</name>
<feature type="compositionally biased region" description="Low complexity" evidence="1">
    <location>
        <begin position="402"/>
        <end position="417"/>
    </location>
</feature>
<evidence type="ECO:0000313" key="3">
    <source>
        <dbReference type="Proteomes" id="UP000567885"/>
    </source>
</evidence>
<dbReference type="Proteomes" id="UP000567885">
    <property type="component" value="Unassembled WGS sequence"/>
</dbReference>
<accession>A0A8H5WP80</accession>
<gene>
    <name evidence="2" type="ORF">FHETE_6688</name>
</gene>
<protein>
    <submittedName>
        <fullName evidence="2">Uncharacterized protein</fullName>
    </submittedName>
</protein>
<dbReference type="AlphaFoldDB" id="A0A8H5WP80"/>
<comment type="caution">
    <text evidence="2">The sequence shown here is derived from an EMBL/GenBank/DDBJ whole genome shotgun (WGS) entry which is preliminary data.</text>
</comment>
<organism evidence="2 3">
    <name type="scientific">Fusarium heterosporum</name>
    <dbReference type="NCBI Taxonomy" id="42747"/>
    <lineage>
        <taxon>Eukaryota</taxon>
        <taxon>Fungi</taxon>
        <taxon>Dikarya</taxon>
        <taxon>Ascomycota</taxon>
        <taxon>Pezizomycotina</taxon>
        <taxon>Sordariomycetes</taxon>
        <taxon>Hypocreomycetidae</taxon>
        <taxon>Hypocreales</taxon>
        <taxon>Nectriaceae</taxon>
        <taxon>Fusarium</taxon>
        <taxon>Fusarium heterosporum species complex</taxon>
    </lineage>
</organism>
<feature type="compositionally biased region" description="Polar residues" evidence="1">
    <location>
        <begin position="112"/>
        <end position="165"/>
    </location>
</feature>
<feature type="region of interest" description="Disordered" evidence="1">
    <location>
        <begin position="401"/>
        <end position="425"/>
    </location>
</feature>
<feature type="region of interest" description="Disordered" evidence="1">
    <location>
        <begin position="494"/>
        <end position="558"/>
    </location>
</feature>
<keyword evidence="3" id="KW-1185">Reference proteome</keyword>
<feature type="compositionally biased region" description="Polar residues" evidence="1">
    <location>
        <begin position="175"/>
        <end position="215"/>
    </location>
</feature>
<evidence type="ECO:0000256" key="1">
    <source>
        <dbReference type="SAM" id="MobiDB-lite"/>
    </source>
</evidence>
<dbReference type="OrthoDB" id="5394947at2759"/>
<sequence>MLMLLALVVQLAAAFPANWNETTSCPRDALYTSLVEDGGGFCSSVLEANHCGAGYSTPIDNSSKTTIPESSATVDYPDSQSIDGETSASVGQPASGRYTETTTTKESASTVPGHSNESRSASTSIEETMDISPTSPYTNTSKSATETSSQELTRSRGSWNFTTADAPSDTRDAISVSSPTIQNQTSSMASTSSLFQSGNQSQTLQSTMDITSQPSDTHESGAYSWKLDVESFGEWHTSDGGLNVYRVELESDHSEYQYFWHRQFCAVPNCAVSDNFFFLSFRGPFSWECGSWYEWYYFRVKSAFPFQNSTTSLLGGNVSIPTISISRTGTFMPFSTLPFPSGSIITGSKTSENAFPGLNGTAIPSGGNISIPTVSISRTGSSVPFPSGSLPVVSLPTFTGANSSSTRSNSIVSSSNSTIGGPGETGSVPTISSFEPGPVVPLPTDSEVTSSGTQGGDFGWNISSISGIMSLPTISVPASEVPVPIPSLPFPTDSWEVPSKSESGTIAPGGSTSSSAVGNTRTVTSFSSPIATASTSDGTPNGSAPPDGNATTSGVPEFPAANFTHVTRTAALSEETCHSLASDPGGAARRALLYNARLRENNVTIPVPYIQSVEFEGDGVYPLYLTVRNELGEIYFVDISHRGRLSVVDPSGYLVTLDAKGIHFSGSNCTYDISITIDNMYEQIADLAGVQCAALQRRADDLDFRQVLYLHDQCGNVVDKSLRQYPQLLVGDTVCADVAFDEETGQWDFDCTFPGSQSGSLKCQWAIKNSIIDFITIDPFGGSCPDLTTVVTALEESAQDIVDLVELRKDLANQGLSTDRAKQEADAAVVAYTQLWQALGSFFSKNTGSSPGALEEYIDVYNAHRSFENDICQSLHEGEIPLNLTLIAGATRIPAITTLNWAPESARPYNITVQDSSRIACCPNGSDAEGEGSECAYPREAIIPGTGCFDGMF</sequence>
<feature type="compositionally biased region" description="Polar residues" evidence="1">
    <location>
        <begin position="58"/>
        <end position="92"/>
    </location>
</feature>
<feature type="compositionally biased region" description="Low complexity" evidence="1">
    <location>
        <begin position="99"/>
        <end position="110"/>
    </location>
</feature>
<feature type="compositionally biased region" description="Polar residues" evidence="1">
    <location>
        <begin position="500"/>
        <end position="542"/>
    </location>
</feature>